<comment type="caution">
    <text evidence="4">The sequence shown here is derived from an EMBL/GenBank/DDBJ whole genome shotgun (WGS) entry which is preliminary data.</text>
</comment>
<dbReference type="InterPro" id="IPR018973">
    <property type="entry name" value="MZB"/>
</dbReference>
<feature type="compositionally biased region" description="Basic and acidic residues" evidence="3">
    <location>
        <begin position="393"/>
        <end position="416"/>
    </location>
</feature>
<dbReference type="SMART" id="SM00490">
    <property type="entry name" value="HELICc"/>
    <property type="match status" value="1"/>
</dbReference>
<evidence type="ECO:0000313" key="4">
    <source>
        <dbReference type="EMBL" id="KAB8190366.1"/>
    </source>
</evidence>
<dbReference type="Gene3D" id="3.40.50.300">
    <property type="entry name" value="P-loop containing nucleotide triphosphate hydrolases"/>
    <property type="match status" value="2"/>
</dbReference>
<proteinExistence type="predicted"/>
<dbReference type="OrthoDB" id="143059at2"/>
<keyword evidence="4" id="KW-0378">Hydrolase</keyword>
<dbReference type="SMART" id="SM00487">
    <property type="entry name" value="DEXDc"/>
    <property type="match status" value="1"/>
</dbReference>
<dbReference type="SUPFAM" id="SSF52540">
    <property type="entry name" value="P-loop containing nucleoside triphosphate hydrolases"/>
    <property type="match status" value="2"/>
</dbReference>
<evidence type="ECO:0000313" key="5">
    <source>
        <dbReference type="Proteomes" id="UP000312512"/>
    </source>
</evidence>
<accession>A0A5C4VVT1</accession>
<dbReference type="Pfam" id="PF09369">
    <property type="entry name" value="MZB"/>
    <property type="match status" value="1"/>
</dbReference>
<organism evidence="4 5">
    <name type="scientific">Nonomuraea phyllanthi</name>
    <dbReference type="NCBI Taxonomy" id="2219224"/>
    <lineage>
        <taxon>Bacteria</taxon>
        <taxon>Bacillati</taxon>
        <taxon>Actinomycetota</taxon>
        <taxon>Actinomycetes</taxon>
        <taxon>Streptosporangiales</taxon>
        <taxon>Streptosporangiaceae</taxon>
        <taxon>Nonomuraea</taxon>
    </lineage>
</organism>
<dbReference type="PROSITE" id="PS51192">
    <property type="entry name" value="HELICASE_ATP_BIND_1"/>
    <property type="match status" value="1"/>
</dbReference>
<dbReference type="InterPro" id="IPR001650">
    <property type="entry name" value="Helicase_C-like"/>
</dbReference>
<dbReference type="Pfam" id="PF00271">
    <property type="entry name" value="Helicase_C"/>
    <property type="match status" value="1"/>
</dbReference>
<dbReference type="GO" id="GO:0003676">
    <property type="term" value="F:nucleic acid binding"/>
    <property type="evidence" value="ECO:0007669"/>
    <property type="project" value="InterPro"/>
</dbReference>
<dbReference type="GO" id="GO:0043138">
    <property type="term" value="F:3'-5' DNA helicase activity"/>
    <property type="evidence" value="ECO:0007669"/>
    <property type="project" value="TreeGrafter"/>
</dbReference>
<gene>
    <name evidence="4" type="ORF">FH608_036015</name>
</gene>
<dbReference type="PANTHER" id="PTHR47957:SF3">
    <property type="entry name" value="ATP-DEPENDENT HELICASE HRQ1"/>
    <property type="match status" value="1"/>
</dbReference>
<dbReference type="PROSITE" id="PS51194">
    <property type="entry name" value="HELICASE_CTER"/>
    <property type="match status" value="1"/>
</dbReference>
<dbReference type="GO" id="GO:0006289">
    <property type="term" value="P:nucleotide-excision repair"/>
    <property type="evidence" value="ECO:0007669"/>
    <property type="project" value="TreeGrafter"/>
</dbReference>
<name>A0A5C4VVT1_9ACTN</name>
<protein>
    <submittedName>
        <fullName evidence="4">DEAD/DEAH box helicase</fullName>
    </submittedName>
</protein>
<dbReference type="EMBL" id="VDLX02000016">
    <property type="protein sequence ID" value="KAB8190366.1"/>
    <property type="molecule type" value="Genomic_DNA"/>
</dbReference>
<dbReference type="CDD" id="cd17923">
    <property type="entry name" value="DEXHc_Hrq1-like"/>
    <property type="match status" value="1"/>
</dbReference>
<keyword evidence="4" id="KW-0347">Helicase</keyword>
<dbReference type="GO" id="GO:0036297">
    <property type="term" value="P:interstrand cross-link repair"/>
    <property type="evidence" value="ECO:0007669"/>
    <property type="project" value="TreeGrafter"/>
</dbReference>
<evidence type="ECO:0000256" key="1">
    <source>
        <dbReference type="ARBA" id="ARBA00022741"/>
    </source>
</evidence>
<reference evidence="4 5" key="1">
    <citation type="submission" date="2019-10" db="EMBL/GenBank/DDBJ databases">
        <title>Nonomuraea sp. nov., isolated from Phyllanthus amarus.</title>
        <authorList>
            <person name="Klykleung N."/>
            <person name="Tanasupawat S."/>
        </authorList>
    </citation>
    <scope>NUCLEOTIDE SEQUENCE [LARGE SCALE GENOMIC DNA]</scope>
    <source>
        <strain evidence="4 5">PA1-10</strain>
    </source>
</reference>
<dbReference type="InterPro" id="IPR027417">
    <property type="entry name" value="P-loop_NTPase"/>
</dbReference>
<dbReference type="PANTHER" id="PTHR47957">
    <property type="entry name" value="ATP-DEPENDENT HELICASE HRQ1"/>
    <property type="match status" value="1"/>
</dbReference>
<sequence>MEHVPARQAGQVDWPKWTPEVLVTRLANRGVTGLWPHQYEAADLAFRGRNVIISTGTASGKSLAYLTPAVAACLDGGTVLYLTPTKALAADQLRGLRELRVTQLRAACFDGDTPFEERTWVRQHANYVLTNPDMLHRSILPRHAQWSTFFRRLRMIVIDECHGYRGVFGSHVAQILRRLRRVCARYNSSPTFLLASATASEPGAFAMRLTGLEMHEVTVDASPKGATTIALWEPPLTELRGEGGAPVRRTATAEAADLLADLVLADVRTLAFVRSRRGAETVALTARAKLADVAFSLSNHFPRTPHSDATATPEQTADHHASASEQRAGIADHLDTRSSARADEPSAEAGNQPGAESGNEPSEKAGNQPGVEAGNEPGEKGSNEPSAESGNEPGEKGGDERTAADELGKESRERGAVPDSSLSWALPDMPDQPDWSELPNKIAAYRAGYLAEDRRLLEKALRAGTLMGLASTNALELGVDVSGLDAVLIAGWPGTRASLWQQAGRAGRDGRDALAVLIARDDPLDTYLVHHPQALFGRPVEAIVLDPDNPYVLGPHLCAAAAEIPLTDDDLPVFGDTTAAVLDDLVAKGMLRRRPAGWFWTRRERATDLADIRGGGGAPIQVVESSTGRLLGSVDEPSAHTTVHTGAVYLHQGETFLVELLDLEAGVALVSSATPDFTTFARDITDISILATQRSQPLGPGTLHFGEVEVTRQVVSYLKRRLQSGEMLGDEPLDLPPRTLRTRAVWWTLPASAVAPLAEAGIDLGGAAHAAEHASIGLLPLFATCDRWDIGGVSTELHADTGLLTVFVYDGHEGGAGFAERGHARAVDWLTATREAIVSCECERGCPSCIQSPKCGNGNEPLDKRGAVRLLDTLLPPQ</sequence>
<dbReference type="Proteomes" id="UP000312512">
    <property type="component" value="Unassembled WGS sequence"/>
</dbReference>
<keyword evidence="1" id="KW-0547">Nucleotide-binding</keyword>
<evidence type="ECO:0000256" key="3">
    <source>
        <dbReference type="SAM" id="MobiDB-lite"/>
    </source>
</evidence>
<dbReference type="InterPro" id="IPR014001">
    <property type="entry name" value="Helicase_ATP-bd"/>
</dbReference>
<feature type="compositionally biased region" description="Basic and acidic residues" evidence="3">
    <location>
        <begin position="330"/>
        <end position="344"/>
    </location>
</feature>
<evidence type="ECO:0000256" key="2">
    <source>
        <dbReference type="ARBA" id="ARBA00022840"/>
    </source>
</evidence>
<feature type="region of interest" description="Disordered" evidence="3">
    <location>
        <begin position="304"/>
        <end position="428"/>
    </location>
</feature>
<dbReference type="Pfam" id="PF00270">
    <property type="entry name" value="DEAD"/>
    <property type="match status" value="1"/>
</dbReference>
<feature type="compositionally biased region" description="Polar residues" evidence="3">
    <location>
        <begin position="304"/>
        <end position="315"/>
    </location>
</feature>
<dbReference type="Pfam" id="PF22982">
    <property type="entry name" value="WHD_HRQ1"/>
    <property type="match status" value="1"/>
</dbReference>
<dbReference type="AlphaFoldDB" id="A0A5C4VVT1"/>
<dbReference type="CDD" id="cd18797">
    <property type="entry name" value="SF2_C_Hrq"/>
    <property type="match status" value="1"/>
</dbReference>
<dbReference type="InterPro" id="IPR055227">
    <property type="entry name" value="HRQ1_WHD"/>
</dbReference>
<dbReference type="GO" id="GO:0005524">
    <property type="term" value="F:ATP binding"/>
    <property type="evidence" value="ECO:0007669"/>
    <property type="project" value="UniProtKB-KW"/>
</dbReference>
<dbReference type="InterPro" id="IPR011545">
    <property type="entry name" value="DEAD/DEAH_box_helicase_dom"/>
</dbReference>
<keyword evidence="5" id="KW-1185">Reference proteome</keyword>
<keyword evidence="2" id="KW-0067">ATP-binding</keyword>